<sequence>MRVIKAVFLAGLIATTSIASQANAHTPCPDQAPDAVIGAVQDMYAALAASDASTLELRLAPTFYAFEGGVRFGRKKLTDLIATRIANGAIYRWSVTEPDVQMSCGLASVAYVNVGGVGDASGMKAVTWLESATLRFEDGRWKILFLNSTRAPSNPG</sequence>
<organism evidence="3 4">
    <name type="scientific">Sphingopyxis macrogoltabida</name>
    <name type="common">Sphingomonas macrogoltabidus</name>
    <dbReference type="NCBI Taxonomy" id="33050"/>
    <lineage>
        <taxon>Bacteria</taxon>
        <taxon>Pseudomonadati</taxon>
        <taxon>Pseudomonadota</taxon>
        <taxon>Alphaproteobacteria</taxon>
        <taxon>Sphingomonadales</taxon>
        <taxon>Sphingomonadaceae</taxon>
        <taxon>Sphingopyxis</taxon>
    </lineage>
</organism>
<gene>
    <name evidence="3" type="ORF">DI569_09930</name>
</gene>
<dbReference type="InterPro" id="IPR027843">
    <property type="entry name" value="DUF4440"/>
</dbReference>
<evidence type="ECO:0000259" key="2">
    <source>
        <dbReference type="Pfam" id="PF14534"/>
    </source>
</evidence>
<evidence type="ECO:0000313" key="4">
    <source>
        <dbReference type="Proteomes" id="UP000248597"/>
    </source>
</evidence>
<dbReference type="SUPFAM" id="SSF54427">
    <property type="entry name" value="NTF2-like"/>
    <property type="match status" value="1"/>
</dbReference>
<dbReference type="InterPro" id="IPR032710">
    <property type="entry name" value="NTF2-like_dom_sf"/>
</dbReference>
<evidence type="ECO:0000256" key="1">
    <source>
        <dbReference type="SAM" id="SignalP"/>
    </source>
</evidence>
<dbReference type="AlphaFoldDB" id="A0A2W5KY59"/>
<comment type="caution">
    <text evidence="3">The sequence shown here is derived from an EMBL/GenBank/DDBJ whole genome shotgun (WGS) entry which is preliminary data.</text>
</comment>
<dbReference type="Gene3D" id="3.10.450.50">
    <property type="match status" value="1"/>
</dbReference>
<keyword evidence="1" id="KW-0732">Signal</keyword>
<feature type="domain" description="DUF4440" evidence="2">
    <location>
        <begin position="39"/>
        <end position="143"/>
    </location>
</feature>
<protein>
    <recommendedName>
        <fullName evidence="2">DUF4440 domain-containing protein</fullName>
    </recommendedName>
</protein>
<dbReference type="EMBL" id="QFPJ01000020">
    <property type="protein sequence ID" value="PZQ21971.1"/>
    <property type="molecule type" value="Genomic_DNA"/>
</dbReference>
<name>A0A2W5KY59_SPHMC</name>
<feature type="chain" id="PRO_5016087774" description="DUF4440 domain-containing protein" evidence="1">
    <location>
        <begin position="25"/>
        <end position="156"/>
    </location>
</feature>
<evidence type="ECO:0000313" key="3">
    <source>
        <dbReference type="EMBL" id="PZQ21971.1"/>
    </source>
</evidence>
<proteinExistence type="predicted"/>
<accession>A0A2W5KY59</accession>
<dbReference type="Pfam" id="PF14534">
    <property type="entry name" value="DUF4440"/>
    <property type="match status" value="1"/>
</dbReference>
<reference evidence="3 4" key="1">
    <citation type="submission" date="2017-08" db="EMBL/GenBank/DDBJ databases">
        <title>Infants hospitalized years apart are colonized by the same room-sourced microbial strains.</title>
        <authorList>
            <person name="Brooks B."/>
            <person name="Olm M.R."/>
            <person name="Firek B.A."/>
            <person name="Baker R."/>
            <person name="Thomas B.C."/>
            <person name="Morowitz M.J."/>
            <person name="Banfield J.F."/>
        </authorList>
    </citation>
    <scope>NUCLEOTIDE SEQUENCE [LARGE SCALE GENOMIC DNA]</scope>
    <source>
        <strain evidence="3">S2_005_003_R2_47</strain>
    </source>
</reference>
<dbReference type="Proteomes" id="UP000248597">
    <property type="component" value="Unassembled WGS sequence"/>
</dbReference>
<feature type="signal peptide" evidence="1">
    <location>
        <begin position="1"/>
        <end position="24"/>
    </location>
</feature>